<protein>
    <recommendedName>
        <fullName evidence="2">Carboxylesterase type B domain-containing protein</fullName>
    </recommendedName>
</protein>
<accession>A0ABD1K1F8</accession>
<dbReference type="PANTHER" id="PTHR45570">
    <property type="entry name" value="CARBOXYLIC ESTER HYDROLASE"/>
    <property type="match status" value="1"/>
</dbReference>
<reference evidence="3 4" key="1">
    <citation type="submission" date="2024-09" db="EMBL/GenBank/DDBJ databases">
        <title>A chromosome-level genome assembly of Gray's grenadier anchovy, Coilia grayii.</title>
        <authorList>
            <person name="Fu Z."/>
        </authorList>
    </citation>
    <scope>NUCLEOTIDE SEQUENCE [LARGE SCALE GENOMIC DNA]</scope>
    <source>
        <strain evidence="3">G4</strain>
        <tissue evidence="3">Muscle</tissue>
    </source>
</reference>
<organism evidence="3 4">
    <name type="scientific">Coilia grayii</name>
    <name type="common">Gray's grenadier anchovy</name>
    <dbReference type="NCBI Taxonomy" id="363190"/>
    <lineage>
        <taxon>Eukaryota</taxon>
        <taxon>Metazoa</taxon>
        <taxon>Chordata</taxon>
        <taxon>Craniata</taxon>
        <taxon>Vertebrata</taxon>
        <taxon>Euteleostomi</taxon>
        <taxon>Actinopterygii</taxon>
        <taxon>Neopterygii</taxon>
        <taxon>Teleostei</taxon>
        <taxon>Clupei</taxon>
        <taxon>Clupeiformes</taxon>
        <taxon>Clupeoidei</taxon>
        <taxon>Engraulidae</taxon>
        <taxon>Coilinae</taxon>
        <taxon>Coilia</taxon>
    </lineage>
</organism>
<evidence type="ECO:0000313" key="3">
    <source>
        <dbReference type="EMBL" id="KAL2092961.1"/>
    </source>
</evidence>
<dbReference type="InterPro" id="IPR002018">
    <property type="entry name" value="CarbesteraseB"/>
</dbReference>
<comment type="caution">
    <text evidence="3">The sequence shown here is derived from an EMBL/GenBank/DDBJ whole genome shotgun (WGS) entry which is preliminary data.</text>
</comment>
<gene>
    <name evidence="3" type="ORF">ACEWY4_010273</name>
</gene>
<dbReference type="EMBL" id="JBHFQA010000009">
    <property type="protein sequence ID" value="KAL2092961.1"/>
    <property type="molecule type" value="Genomic_DNA"/>
</dbReference>
<dbReference type="AlphaFoldDB" id="A0ABD1K1F8"/>
<keyword evidence="1" id="KW-0812">Transmembrane</keyword>
<dbReference type="Gene3D" id="3.40.50.1820">
    <property type="entry name" value="alpha/beta hydrolase"/>
    <property type="match status" value="1"/>
</dbReference>
<dbReference type="PANTHER" id="PTHR45570:SF1">
    <property type="entry name" value="CARBOXYLIC ESTER HYDROLASE"/>
    <property type="match status" value="1"/>
</dbReference>
<feature type="transmembrane region" description="Helical" evidence="1">
    <location>
        <begin position="6"/>
        <end position="25"/>
    </location>
</feature>
<name>A0ABD1K1F8_9TELE</name>
<proteinExistence type="predicted"/>
<sequence>MLLMSVFLVVWVCVCVMCVILCVCYRWDARRLGKDFARMANCSVSDIFCLKSLSSHDVLRAQVQSGSKIVNPFRFLEVFETWGPYIDKVLIEDQPIAAFQKGYWQRDKPVIIGSTSEEGVIFVFGVFTKPVSVLESMAYTTAIFKQHTLTVLHKYLPLYAYTDRRTMLSQIVTDFVFLCPSRYSARSGVSLGGSMWVYVFDQAISDHRMWVGITFCYGHVCHGAELPFLFDSASVANLTLKPAEVLLANRMLCYWGAFAHTGDPNSRRHQSSFCRDQRLPIWPKYTFDNDWPIMNLTVPAHSQHGSRDHICDFWDNLNIY</sequence>
<evidence type="ECO:0000259" key="2">
    <source>
        <dbReference type="Pfam" id="PF00135"/>
    </source>
</evidence>
<dbReference type="SUPFAM" id="SSF53474">
    <property type="entry name" value="alpha/beta-Hydrolases"/>
    <property type="match status" value="1"/>
</dbReference>
<keyword evidence="1" id="KW-0472">Membrane</keyword>
<feature type="domain" description="Carboxylesterase type B" evidence="2">
    <location>
        <begin position="29"/>
        <end position="314"/>
    </location>
</feature>
<dbReference type="Proteomes" id="UP001591681">
    <property type="component" value="Unassembled WGS sequence"/>
</dbReference>
<dbReference type="Pfam" id="PF00135">
    <property type="entry name" value="COesterase"/>
    <property type="match status" value="1"/>
</dbReference>
<dbReference type="InterPro" id="IPR029058">
    <property type="entry name" value="AB_hydrolase_fold"/>
</dbReference>
<keyword evidence="4" id="KW-1185">Reference proteome</keyword>
<keyword evidence="1" id="KW-1133">Transmembrane helix</keyword>
<evidence type="ECO:0000256" key="1">
    <source>
        <dbReference type="SAM" id="Phobius"/>
    </source>
</evidence>
<evidence type="ECO:0000313" key="4">
    <source>
        <dbReference type="Proteomes" id="UP001591681"/>
    </source>
</evidence>